<dbReference type="PANTHER" id="PTHR47165:SF4">
    <property type="entry name" value="OS03G0429900 PROTEIN"/>
    <property type="match status" value="1"/>
</dbReference>
<sequence>MAAITNVCDLKPFKSMWKIRVKIIRLWRQYSAAAGLTIEMVLIDSNGVKINASIKKDLVNQFESFVSEGSSKILINFSLTPSCGSYRITIHPYKLGFLSTTRVRCCDALPDELTGFEPANYRDILDGTLNSDYLVDVIGQIVEVTPIEVVSANGKDTKKITVELRNEKDERLPMVLWGNFATDVSEAIERSGDSAIVCVLRFGKIKVWKDERSVSNAYNVSDVELNPYLPEVETFRSLLPKDELSLVVVQPKPLALTNGGGDKTDFFVNTPRKTIAEIIAANEVEKCIVMCTIAAIDSDMGWYYLSCKVCSKKVLKVPNDPIDNGEDDDELGFHYYCVKCKVNNPKLIPRYKLHLAVLDNTGNAKFLLLDNLAVQLLHQPCLELTGPTIEEMQDPADLPLALKDLVGKTYLFKVGIKKENYLYKSGTYKVIKICTNIDMVAEFENLSQPKGGVTTLALENSLISDAPEGSAMLSGGSSQEAEFNALTPAKRPVPSVYNLEEYYDQNSLSKKSCSVRIKTEKSEKSG</sequence>
<dbReference type="OrthoDB" id="1935380at2759"/>
<proteinExistence type="inferred from homology"/>
<dbReference type="SUPFAM" id="SSF50249">
    <property type="entry name" value="Nucleic acid-binding proteins"/>
    <property type="match status" value="3"/>
</dbReference>
<dbReference type="InterPro" id="IPR003871">
    <property type="entry name" value="RFA1B/D_OB_1st"/>
</dbReference>
<evidence type="ECO:0000313" key="8">
    <source>
        <dbReference type="Proteomes" id="UP000504610"/>
    </source>
</evidence>
<evidence type="ECO:0000256" key="2">
    <source>
        <dbReference type="ARBA" id="ARBA00022723"/>
    </source>
</evidence>
<evidence type="ECO:0000256" key="1">
    <source>
        <dbReference type="ARBA" id="ARBA00005690"/>
    </source>
</evidence>
<accession>A0A9W3CJT6</accession>
<organism evidence="8 9">
    <name type="scientific">Raphanus sativus</name>
    <name type="common">Radish</name>
    <name type="synonym">Raphanus raphanistrum var. sativus</name>
    <dbReference type="NCBI Taxonomy" id="3726"/>
    <lineage>
        <taxon>Eukaryota</taxon>
        <taxon>Viridiplantae</taxon>
        <taxon>Streptophyta</taxon>
        <taxon>Embryophyta</taxon>
        <taxon>Tracheophyta</taxon>
        <taxon>Spermatophyta</taxon>
        <taxon>Magnoliopsida</taxon>
        <taxon>eudicotyledons</taxon>
        <taxon>Gunneridae</taxon>
        <taxon>Pentapetalae</taxon>
        <taxon>rosids</taxon>
        <taxon>malvids</taxon>
        <taxon>Brassicales</taxon>
        <taxon>Brassicaceae</taxon>
        <taxon>Brassiceae</taxon>
        <taxon>Raphanus</taxon>
    </lineage>
</organism>
<dbReference type="CDD" id="cd04476">
    <property type="entry name" value="RPA1_DBD_C"/>
    <property type="match status" value="1"/>
</dbReference>
<evidence type="ECO:0000259" key="7">
    <source>
        <dbReference type="Pfam" id="PF08646"/>
    </source>
</evidence>
<gene>
    <name evidence="9" type="primary">LOC108829945</name>
</gene>
<evidence type="ECO:0000313" key="9">
    <source>
        <dbReference type="RefSeq" id="XP_056851759.1"/>
    </source>
</evidence>
<dbReference type="PANTHER" id="PTHR47165">
    <property type="entry name" value="OS03G0429900 PROTEIN"/>
    <property type="match status" value="1"/>
</dbReference>
<dbReference type="Gene3D" id="2.40.50.140">
    <property type="entry name" value="Nucleic acid-binding proteins"/>
    <property type="match status" value="3"/>
</dbReference>
<protein>
    <submittedName>
        <fullName evidence="9">Replication protein A 70 kDa DNA-binding subunit C-like</fullName>
    </submittedName>
</protein>
<dbReference type="InterPro" id="IPR047192">
    <property type="entry name" value="Euk_RPA1_DBD_C"/>
</dbReference>
<dbReference type="GeneID" id="108829945"/>
<dbReference type="CDD" id="cd04481">
    <property type="entry name" value="RPA1_DBD_B_like"/>
    <property type="match status" value="1"/>
</dbReference>
<keyword evidence="8" id="KW-1185">Reference proteome</keyword>
<dbReference type="Pfam" id="PF08646">
    <property type="entry name" value="Rep_fac-A_C"/>
    <property type="match status" value="1"/>
</dbReference>
<dbReference type="KEGG" id="rsz:108829945"/>
<evidence type="ECO:0000256" key="5">
    <source>
        <dbReference type="ARBA" id="ARBA00023125"/>
    </source>
</evidence>
<dbReference type="AlphaFoldDB" id="A0A9W3CJT6"/>
<dbReference type="Pfam" id="PF02721">
    <property type="entry name" value="DUF223"/>
    <property type="match status" value="1"/>
</dbReference>
<feature type="domain" description="Replication factor A C-terminal" evidence="7">
    <location>
        <begin position="289"/>
        <end position="443"/>
    </location>
</feature>
<dbReference type="RefSeq" id="XP_056851759.1">
    <property type="nucleotide sequence ID" value="XM_056995779.1"/>
</dbReference>
<feature type="domain" description="Replication protein A 70 kDa DNA-binding subunit B/D first OB fold" evidence="6">
    <location>
        <begin position="5"/>
        <end position="105"/>
    </location>
</feature>
<reference evidence="9" key="1">
    <citation type="submission" date="2025-08" db="UniProtKB">
        <authorList>
            <consortium name="RefSeq"/>
        </authorList>
    </citation>
    <scope>IDENTIFICATION</scope>
    <source>
        <tissue evidence="9">Leaf</tissue>
    </source>
</reference>
<keyword evidence="5" id="KW-0238">DNA-binding</keyword>
<dbReference type="CDD" id="cd04480">
    <property type="entry name" value="RPA1_DBD_A_like"/>
    <property type="match status" value="1"/>
</dbReference>
<dbReference type="InterPro" id="IPR012340">
    <property type="entry name" value="NA-bd_OB-fold"/>
</dbReference>
<dbReference type="Proteomes" id="UP000504610">
    <property type="component" value="Unplaced"/>
</dbReference>
<evidence type="ECO:0000256" key="3">
    <source>
        <dbReference type="ARBA" id="ARBA00022771"/>
    </source>
</evidence>
<dbReference type="InterPro" id="IPR013955">
    <property type="entry name" value="Rep_factor-A_C"/>
</dbReference>
<comment type="similarity">
    <text evidence="1">Belongs to the replication factor A protein 1 family.</text>
</comment>
<dbReference type="GO" id="GO:0008270">
    <property type="term" value="F:zinc ion binding"/>
    <property type="evidence" value="ECO:0007669"/>
    <property type="project" value="UniProtKB-KW"/>
</dbReference>
<keyword evidence="4" id="KW-0862">Zinc</keyword>
<keyword evidence="3" id="KW-0863">Zinc-finger</keyword>
<evidence type="ECO:0000256" key="4">
    <source>
        <dbReference type="ARBA" id="ARBA00022833"/>
    </source>
</evidence>
<dbReference type="GO" id="GO:0003677">
    <property type="term" value="F:DNA binding"/>
    <property type="evidence" value="ECO:0007669"/>
    <property type="project" value="UniProtKB-KW"/>
</dbReference>
<name>A0A9W3CJT6_RAPSA</name>
<evidence type="ECO:0000259" key="6">
    <source>
        <dbReference type="Pfam" id="PF02721"/>
    </source>
</evidence>
<keyword evidence="2" id="KW-0479">Metal-binding</keyword>